<name>A0A2P8FP29_9BACT</name>
<keyword evidence="2" id="KW-1185">Reference proteome</keyword>
<protein>
    <submittedName>
        <fullName evidence="1">Uncharacterized protein</fullName>
    </submittedName>
</protein>
<sequence>MKHTLKDLKMNCAAVRYLLILLEGDVSTLMTIEFRAVNRIYPKTYQQTQEKQQYEKC</sequence>
<evidence type="ECO:0000313" key="1">
    <source>
        <dbReference type="EMBL" id="PSL23491.1"/>
    </source>
</evidence>
<dbReference type="AlphaFoldDB" id="A0A2P8FP29"/>
<gene>
    <name evidence="1" type="ORF">CLV60_11646</name>
</gene>
<proteinExistence type="predicted"/>
<dbReference type="EMBL" id="PYAS01000016">
    <property type="protein sequence ID" value="PSL23491.1"/>
    <property type="molecule type" value="Genomic_DNA"/>
</dbReference>
<reference evidence="1 2" key="1">
    <citation type="submission" date="2018-03" db="EMBL/GenBank/DDBJ databases">
        <title>Genomic Encyclopedia of Archaeal and Bacterial Type Strains, Phase II (KMG-II): from individual species to whole genera.</title>
        <authorList>
            <person name="Goeker M."/>
        </authorList>
    </citation>
    <scope>NUCLEOTIDE SEQUENCE [LARGE SCALE GENOMIC DNA]</scope>
    <source>
        <strain evidence="1 2">DSM 29057</strain>
    </source>
</reference>
<comment type="caution">
    <text evidence="1">The sequence shown here is derived from an EMBL/GenBank/DDBJ whole genome shotgun (WGS) entry which is preliminary data.</text>
</comment>
<organism evidence="1 2">
    <name type="scientific">Dyadobacter jiangsuensis</name>
    <dbReference type="NCBI Taxonomy" id="1591085"/>
    <lineage>
        <taxon>Bacteria</taxon>
        <taxon>Pseudomonadati</taxon>
        <taxon>Bacteroidota</taxon>
        <taxon>Cytophagia</taxon>
        <taxon>Cytophagales</taxon>
        <taxon>Spirosomataceae</taxon>
        <taxon>Dyadobacter</taxon>
    </lineage>
</organism>
<evidence type="ECO:0000313" key="2">
    <source>
        <dbReference type="Proteomes" id="UP000241964"/>
    </source>
</evidence>
<accession>A0A2P8FP29</accession>
<dbReference type="Proteomes" id="UP000241964">
    <property type="component" value="Unassembled WGS sequence"/>
</dbReference>